<dbReference type="InterPro" id="IPR006128">
    <property type="entry name" value="Lipoprotein_PsaA-like"/>
</dbReference>
<dbReference type="SUPFAM" id="SSF53807">
    <property type="entry name" value="Helical backbone' metal receptor"/>
    <property type="match status" value="1"/>
</dbReference>
<evidence type="ECO:0000256" key="3">
    <source>
        <dbReference type="ARBA" id="ARBA00022723"/>
    </source>
</evidence>
<organism evidence="6 7">
    <name type="scientific">Halolactibacillus alkaliphilus</name>
    <dbReference type="NCBI Taxonomy" id="442899"/>
    <lineage>
        <taxon>Bacteria</taxon>
        <taxon>Bacillati</taxon>
        <taxon>Bacillota</taxon>
        <taxon>Bacilli</taxon>
        <taxon>Bacillales</taxon>
        <taxon>Bacillaceae</taxon>
        <taxon>Halolactibacillus</taxon>
    </lineage>
</organism>
<dbReference type="PROSITE" id="PS51257">
    <property type="entry name" value="PROKAR_LIPOPROTEIN"/>
    <property type="match status" value="1"/>
</dbReference>
<dbReference type="GO" id="GO:0046872">
    <property type="term" value="F:metal ion binding"/>
    <property type="evidence" value="ECO:0007669"/>
    <property type="project" value="UniProtKB-KW"/>
</dbReference>
<keyword evidence="4" id="KW-0732">Signal</keyword>
<dbReference type="PANTHER" id="PTHR42953:SF1">
    <property type="entry name" value="METAL-BINDING PROTEIN HI_0362-RELATED"/>
    <property type="match status" value="1"/>
</dbReference>
<comment type="caution">
    <text evidence="6">The sequence shown here is derived from an EMBL/GenBank/DDBJ whole genome shotgun (WGS) entry which is preliminary data.</text>
</comment>
<dbReference type="PRINTS" id="PR00690">
    <property type="entry name" value="ADHESNFAMILY"/>
</dbReference>
<protein>
    <submittedName>
        <fullName evidence="6">Manganese transporter</fullName>
    </submittedName>
</protein>
<dbReference type="STRING" id="442899.SAMN05720591_10392"/>
<dbReference type="AlphaFoldDB" id="A0A511WYV2"/>
<accession>A0A511WYV2</accession>
<sequence length="307" mass="34153">MLFKKLTWLIILGVTLLLVACSNGESTHETNEKVNIVTTIAQIGEPLAVIGQDKVEVTSLMGPSIDPHLYNPTQSDIQKVDEADIVLYNGLDLEANMTTIFEALSDEKVVLAVSDTIDEADLLYEDDKIVDPHIWFDIDLWQQALDSAVGVLKDYSPENAEFFEANKQAYFEELDQLRIFSEKIHEIPKEQRILVTAHDAFGYFGEKYAMDVIGLQGLSTEDEVGLSDINDTIDIIEKHHVPAIFVESSINENTIQAVLEGAQNKGLDVRLGGELFSDAMGAEGTEEGTYIGMYKHNIETIYQALKP</sequence>
<dbReference type="GO" id="GO:0030001">
    <property type="term" value="P:metal ion transport"/>
    <property type="evidence" value="ECO:0007669"/>
    <property type="project" value="InterPro"/>
</dbReference>
<evidence type="ECO:0000256" key="1">
    <source>
        <dbReference type="ARBA" id="ARBA00004196"/>
    </source>
</evidence>
<comment type="similarity">
    <text evidence="5">Belongs to the bacterial solute-binding protein 9 family.</text>
</comment>
<dbReference type="Pfam" id="PF01297">
    <property type="entry name" value="ZnuA"/>
    <property type="match status" value="1"/>
</dbReference>
<dbReference type="PANTHER" id="PTHR42953">
    <property type="entry name" value="HIGH-AFFINITY ZINC UPTAKE SYSTEM PROTEIN ZNUA-RELATED"/>
    <property type="match status" value="1"/>
</dbReference>
<proteinExistence type="inferred from homology"/>
<dbReference type="Proteomes" id="UP000321400">
    <property type="component" value="Unassembled WGS sequence"/>
</dbReference>
<dbReference type="GO" id="GO:0030313">
    <property type="term" value="C:cell envelope"/>
    <property type="evidence" value="ECO:0007669"/>
    <property type="project" value="UniProtKB-SubCell"/>
</dbReference>
<dbReference type="GO" id="GO:0007155">
    <property type="term" value="P:cell adhesion"/>
    <property type="evidence" value="ECO:0007669"/>
    <property type="project" value="InterPro"/>
</dbReference>
<gene>
    <name evidence="6" type="primary">troA</name>
    <name evidence="6" type="ORF">HAL01_03250</name>
</gene>
<reference evidence="6 7" key="1">
    <citation type="submission" date="2019-07" db="EMBL/GenBank/DDBJ databases">
        <title>Whole genome shotgun sequence of Halolactibacillus alkaliphilus NBRC 103919.</title>
        <authorList>
            <person name="Hosoyama A."/>
            <person name="Uohara A."/>
            <person name="Ohji S."/>
            <person name="Ichikawa N."/>
        </authorList>
    </citation>
    <scope>NUCLEOTIDE SEQUENCE [LARGE SCALE GENOMIC DNA]</scope>
    <source>
        <strain evidence="6 7">NBRC 103919</strain>
    </source>
</reference>
<keyword evidence="7" id="KW-1185">Reference proteome</keyword>
<keyword evidence="2 5" id="KW-0813">Transport</keyword>
<dbReference type="InterPro" id="IPR006129">
    <property type="entry name" value="AdhesinB"/>
</dbReference>
<name>A0A511WYV2_9BACI</name>
<evidence type="ECO:0000256" key="4">
    <source>
        <dbReference type="ARBA" id="ARBA00022729"/>
    </source>
</evidence>
<dbReference type="PRINTS" id="PR00691">
    <property type="entry name" value="ADHESINB"/>
</dbReference>
<dbReference type="Gene3D" id="3.40.50.1980">
    <property type="entry name" value="Nitrogenase molybdenum iron protein domain"/>
    <property type="match status" value="2"/>
</dbReference>
<dbReference type="InterPro" id="IPR006127">
    <property type="entry name" value="ZnuA-like"/>
</dbReference>
<dbReference type="InterPro" id="IPR050492">
    <property type="entry name" value="Bact_metal-bind_prot9"/>
</dbReference>
<keyword evidence="3" id="KW-0479">Metal-binding</keyword>
<evidence type="ECO:0000256" key="2">
    <source>
        <dbReference type="ARBA" id="ARBA00022448"/>
    </source>
</evidence>
<evidence type="ECO:0000256" key="5">
    <source>
        <dbReference type="RuleBase" id="RU003512"/>
    </source>
</evidence>
<evidence type="ECO:0000313" key="6">
    <source>
        <dbReference type="EMBL" id="GEN55861.1"/>
    </source>
</evidence>
<dbReference type="EMBL" id="BJYE01000003">
    <property type="protein sequence ID" value="GEN55861.1"/>
    <property type="molecule type" value="Genomic_DNA"/>
</dbReference>
<comment type="subcellular location">
    <subcellularLocation>
        <location evidence="1">Cell envelope</location>
    </subcellularLocation>
</comment>
<evidence type="ECO:0000313" key="7">
    <source>
        <dbReference type="Proteomes" id="UP000321400"/>
    </source>
</evidence>